<dbReference type="EMBL" id="CP061800">
    <property type="protein sequence ID" value="QTA91613.1"/>
    <property type="molecule type" value="Genomic_DNA"/>
</dbReference>
<dbReference type="Pfam" id="PF07007">
    <property type="entry name" value="LprI"/>
    <property type="match status" value="1"/>
</dbReference>
<sequence length="247" mass="27990">MLKNAIIFFTIFFFAIMASAFADQAAWIKKSDAYKAGGMINPGMMIREYCAPCNDAGWKVLTVKQVEVKNTADGQSYQVFLNGKGIDLAYTYIQKQGTWVNLAMLLGLDVSGVPESLPDSRTETSAAENSHLIDRILNECIARDSDVSANVANCIYEAYELWDAELNKVYNQLRVSLNPDQQKALKAAQLEWIRYRDLEFRLIDSIYSSLQGTMYKPMRAQDRMDIVKKRALELKLYSDLLKAHLSQ</sequence>
<dbReference type="Gene3D" id="1.20.1270.180">
    <property type="match status" value="1"/>
</dbReference>
<protein>
    <submittedName>
        <fullName evidence="3">Lysozyme inhibitor N-terminal domain-containing protein</fullName>
    </submittedName>
</protein>
<feature type="domain" description="Lysozyme inhibitor LprI-like N-terminal" evidence="2">
    <location>
        <begin position="146"/>
        <end position="234"/>
    </location>
</feature>
<accession>A0A975BU08</accession>
<dbReference type="Proteomes" id="UP000663722">
    <property type="component" value="Chromosome"/>
</dbReference>
<evidence type="ECO:0000259" key="2">
    <source>
        <dbReference type="Pfam" id="PF07007"/>
    </source>
</evidence>
<dbReference type="AlphaFoldDB" id="A0A975BU08"/>
<feature type="chain" id="PRO_5037064014" evidence="1">
    <location>
        <begin position="23"/>
        <end position="247"/>
    </location>
</feature>
<keyword evidence="4" id="KW-1185">Reference proteome</keyword>
<dbReference type="InterPro" id="IPR009739">
    <property type="entry name" value="LprI-like_N"/>
</dbReference>
<organism evidence="3 4">
    <name type="scientific">Desulfonema magnum</name>
    <dbReference type="NCBI Taxonomy" id="45655"/>
    <lineage>
        <taxon>Bacteria</taxon>
        <taxon>Pseudomonadati</taxon>
        <taxon>Thermodesulfobacteriota</taxon>
        <taxon>Desulfobacteria</taxon>
        <taxon>Desulfobacterales</taxon>
        <taxon>Desulfococcaceae</taxon>
        <taxon>Desulfonema</taxon>
    </lineage>
</organism>
<evidence type="ECO:0000313" key="4">
    <source>
        <dbReference type="Proteomes" id="UP000663722"/>
    </source>
</evidence>
<evidence type="ECO:0000313" key="3">
    <source>
        <dbReference type="EMBL" id="QTA91613.1"/>
    </source>
</evidence>
<dbReference type="KEGG" id="dmm:dnm_076850"/>
<evidence type="ECO:0000256" key="1">
    <source>
        <dbReference type="SAM" id="SignalP"/>
    </source>
</evidence>
<dbReference type="PANTHER" id="PTHR39176">
    <property type="entry name" value="PERIPLASMIC PROTEIN-RELATED"/>
    <property type="match status" value="1"/>
</dbReference>
<feature type="signal peptide" evidence="1">
    <location>
        <begin position="1"/>
        <end position="22"/>
    </location>
</feature>
<gene>
    <name evidence="3" type="ORF">dnm_076850</name>
</gene>
<proteinExistence type="predicted"/>
<reference evidence="3" key="1">
    <citation type="journal article" date="2021" name="Microb. Physiol.">
        <title>Proteogenomic Insights into the Physiology of Marine, Sulfate-Reducing, Filamentous Desulfonema limicola and Desulfonema magnum.</title>
        <authorList>
            <person name="Schnaars V."/>
            <person name="Wohlbrand L."/>
            <person name="Scheve S."/>
            <person name="Hinrichs C."/>
            <person name="Reinhardt R."/>
            <person name="Rabus R."/>
        </authorList>
    </citation>
    <scope>NUCLEOTIDE SEQUENCE</scope>
    <source>
        <strain evidence="3">4be13</strain>
    </source>
</reference>
<keyword evidence="1" id="KW-0732">Signal</keyword>
<name>A0A975BU08_9BACT</name>
<dbReference type="PANTHER" id="PTHR39176:SF1">
    <property type="entry name" value="PERIPLASMIC PROTEIN"/>
    <property type="match status" value="1"/>
</dbReference>